<dbReference type="EnsemblPlants" id="OB08G18770.1">
    <property type="protein sequence ID" value="OB08G18770.1"/>
    <property type="gene ID" value="OB08G18770"/>
</dbReference>
<sequence>MLCCLLITCQLITAKCLLHFVTNIYGVHMSRDASFMLPLYNFCCTKENRVVGQMLVVHACPQLLLF</sequence>
<feature type="signal peptide" evidence="1">
    <location>
        <begin position="1"/>
        <end position="26"/>
    </location>
</feature>
<dbReference type="AlphaFoldDB" id="J3MRZ8"/>
<evidence type="ECO:0000256" key="1">
    <source>
        <dbReference type="SAM" id="SignalP"/>
    </source>
</evidence>
<evidence type="ECO:0000313" key="2">
    <source>
        <dbReference type="EnsemblPlants" id="OB08G18770.1"/>
    </source>
</evidence>
<reference evidence="2" key="1">
    <citation type="journal article" date="2013" name="Nat. Commun.">
        <title>Whole-genome sequencing of Oryza brachyantha reveals mechanisms underlying Oryza genome evolution.</title>
        <authorList>
            <person name="Chen J."/>
            <person name="Huang Q."/>
            <person name="Gao D."/>
            <person name="Wang J."/>
            <person name="Lang Y."/>
            <person name="Liu T."/>
            <person name="Li B."/>
            <person name="Bai Z."/>
            <person name="Luis Goicoechea J."/>
            <person name="Liang C."/>
            <person name="Chen C."/>
            <person name="Zhang W."/>
            <person name="Sun S."/>
            <person name="Liao Y."/>
            <person name="Zhang X."/>
            <person name="Yang L."/>
            <person name="Song C."/>
            <person name="Wang M."/>
            <person name="Shi J."/>
            <person name="Liu G."/>
            <person name="Liu J."/>
            <person name="Zhou H."/>
            <person name="Zhou W."/>
            <person name="Yu Q."/>
            <person name="An N."/>
            <person name="Chen Y."/>
            <person name="Cai Q."/>
            <person name="Wang B."/>
            <person name="Liu B."/>
            <person name="Min J."/>
            <person name="Huang Y."/>
            <person name="Wu H."/>
            <person name="Li Z."/>
            <person name="Zhang Y."/>
            <person name="Yin Y."/>
            <person name="Song W."/>
            <person name="Jiang J."/>
            <person name="Jackson S.A."/>
            <person name="Wing R.A."/>
            <person name="Wang J."/>
            <person name="Chen M."/>
        </authorList>
    </citation>
    <scope>NUCLEOTIDE SEQUENCE [LARGE SCALE GENOMIC DNA]</scope>
    <source>
        <strain evidence="2">cv. IRGC 101232</strain>
    </source>
</reference>
<reference evidence="2" key="2">
    <citation type="submission" date="2013-04" db="UniProtKB">
        <authorList>
            <consortium name="EnsemblPlants"/>
        </authorList>
    </citation>
    <scope>IDENTIFICATION</scope>
</reference>
<name>J3MRZ8_ORYBR</name>
<dbReference type="HOGENOM" id="CLU_2835268_0_0_1"/>
<evidence type="ECO:0008006" key="4">
    <source>
        <dbReference type="Google" id="ProtNLM"/>
    </source>
</evidence>
<dbReference type="Gramene" id="OB08G18770.1">
    <property type="protein sequence ID" value="OB08G18770.1"/>
    <property type="gene ID" value="OB08G18770"/>
</dbReference>
<organism evidence="2">
    <name type="scientific">Oryza brachyantha</name>
    <name type="common">malo sina</name>
    <dbReference type="NCBI Taxonomy" id="4533"/>
    <lineage>
        <taxon>Eukaryota</taxon>
        <taxon>Viridiplantae</taxon>
        <taxon>Streptophyta</taxon>
        <taxon>Embryophyta</taxon>
        <taxon>Tracheophyta</taxon>
        <taxon>Spermatophyta</taxon>
        <taxon>Magnoliopsida</taxon>
        <taxon>Liliopsida</taxon>
        <taxon>Poales</taxon>
        <taxon>Poaceae</taxon>
        <taxon>BOP clade</taxon>
        <taxon>Oryzoideae</taxon>
        <taxon>Oryzeae</taxon>
        <taxon>Oryzinae</taxon>
        <taxon>Oryza</taxon>
    </lineage>
</organism>
<keyword evidence="3" id="KW-1185">Reference proteome</keyword>
<dbReference type="Proteomes" id="UP000006038">
    <property type="component" value="Chromosome 8"/>
</dbReference>
<proteinExistence type="predicted"/>
<accession>J3MRZ8</accession>
<keyword evidence="1" id="KW-0732">Signal</keyword>
<feature type="chain" id="PRO_5003775153" description="Secreted protein" evidence="1">
    <location>
        <begin position="27"/>
        <end position="66"/>
    </location>
</feature>
<evidence type="ECO:0000313" key="3">
    <source>
        <dbReference type="Proteomes" id="UP000006038"/>
    </source>
</evidence>
<protein>
    <recommendedName>
        <fullName evidence="4">Secreted protein</fullName>
    </recommendedName>
</protein>